<keyword evidence="1" id="KW-0056">Arginine metabolism</keyword>
<organism evidence="5 6">
    <name type="scientific">Rubrivivax albus</name>
    <dbReference type="NCBI Taxonomy" id="2499835"/>
    <lineage>
        <taxon>Bacteria</taxon>
        <taxon>Pseudomonadati</taxon>
        <taxon>Pseudomonadota</taxon>
        <taxon>Betaproteobacteria</taxon>
        <taxon>Burkholderiales</taxon>
        <taxon>Sphaerotilaceae</taxon>
        <taxon>Rubrivivax</taxon>
    </lineage>
</organism>
<dbReference type="Proteomes" id="UP000288178">
    <property type="component" value="Unassembled WGS sequence"/>
</dbReference>
<accession>A0A437K0S5</accession>
<evidence type="ECO:0000313" key="6">
    <source>
        <dbReference type="Proteomes" id="UP000288178"/>
    </source>
</evidence>
<keyword evidence="2" id="KW-0808">Transferase</keyword>
<reference evidence="5 6" key="1">
    <citation type="submission" date="2019-01" db="EMBL/GenBank/DDBJ databases">
        <authorList>
            <person name="Chen W.-M."/>
        </authorList>
    </citation>
    <scope>NUCLEOTIDE SEQUENCE [LARGE SCALE GENOMIC DNA]</scope>
    <source>
        <strain evidence="5 6">ICH-3</strain>
    </source>
</reference>
<dbReference type="SUPFAM" id="SSF55729">
    <property type="entry name" value="Acyl-CoA N-acyltransferases (Nat)"/>
    <property type="match status" value="1"/>
</dbReference>
<dbReference type="AlphaFoldDB" id="A0A437K0S5"/>
<dbReference type="InterPro" id="IPR007041">
    <property type="entry name" value="Arg_succinylTrfase_AstA/AruG"/>
</dbReference>
<evidence type="ECO:0000256" key="4">
    <source>
        <dbReference type="SAM" id="MobiDB-lite"/>
    </source>
</evidence>
<proteinExistence type="predicted"/>
<evidence type="ECO:0000256" key="2">
    <source>
        <dbReference type="ARBA" id="ARBA00022679"/>
    </source>
</evidence>
<keyword evidence="3" id="KW-0012">Acyltransferase</keyword>
<dbReference type="PANTHER" id="PTHR30420:SF1">
    <property type="entry name" value="ARGININE N-SUCCINYLTRANSFERASE"/>
    <property type="match status" value="1"/>
</dbReference>
<evidence type="ECO:0000256" key="1">
    <source>
        <dbReference type="ARBA" id="ARBA00022503"/>
    </source>
</evidence>
<comment type="caution">
    <text evidence="5">The sequence shown here is derived from an EMBL/GenBank/DDBJ whole genome shotgun (WGS) entry which is preliminary data.</text>
</comment>
<evidence type="ECO:0000256" key="3">
    <source>
        <dbReference type="ARBA" id="ARBA00023315"/>
    </source>
</evidence>
<sequence>MEGRALAPGRKRCRTAGPAGVDRSRREAACRTPGPGERNHGATVHRRRGSDMSDLSPAGWTVEAARAEEVAGMVGLDGCALPAPDADDLTWVVRAQPGGAALATMRWRRGNSDTDLRAWFRLGWAVHAADDLKLFRRQRTLLLGHDLTGADELYGFATAAELGEDRATAAWAALLRVALQAVTPALGDEVRPCIAQLPGLRDDAGLSPVWQALGRHFHAQDLDAAQHQHGPGWERHMATLLPRHLVYASLLPATAQGALGRAAASAQALRQALVQVGFGWRGHVGLADGGPVLERWPSGF</sequence>
<dbReference type="GO" id="GO:0006527">
    <property type="term" value="P:L-arginine catabolic process"/>
    <property type="evidence" value="ECO:0007669"/>
    <property type="project" value="InterPro"/>
</dbReference>
<gene>
    <name evidence="5" type="ORF">ENE75_03060</name>
</gene>
<feature type="region of interest" description="Disordered" evidence="4">
    <location>
        <begin position="1"/>
        <end position="56"/>
    </location>
</feature>
<dbReference type="PANTHER" id="PTHR30420">
    <property type="entry name" value="N-SUCCINYLARGININE DIHYDROLASE"/>
    <property type="match status" value="1"/>
</dbReference>
<dbReference type="Pfam" id="PF04958">
    <property type="entry name" value="AstA"/>
    <property type="match status" value="1"/>
</dbReference>
<dbReference type="GO" id="GO:0008791">
    <property type="term" value="F:arginine N-succinyltransferase activity"/>
    <property type="evidence" value="ECO:0007669"/>
    <property type="project" value="InterPro"/>
</dbReference>
<dbReference type="InterPro" id="IPR016181">
    <property type="entry name" value="Acyl_CoA_acyltransferase"/>
</dbReference>
<protein>
    <submittedName>
        <fullName evidence="5">Uncharacterized protein</fullName>
    </submittedName>
</protein>
<evidence type="ECO:0000313" key="5">
    <source>
        <dbReference type="EMBL" id="RVT53880.1"/>
    </source>
</evidence>
<name>A0A437K0S5_9BURK</name>
<dbReference type="EMBL" id="SACT01000001">
    <property type="protein sequence ID" value="RVT53880.1"/>
    <property type="molecule type" value="Genomic_DNA"/>
</dbReference>
<keyword evidence="6" id="KW-1185">Reference proteome</keyword>